<protein>
    <recommendedName>
        <fullName evidence="2">LYR motif-containing protein 9</fullName>
    </recommendedName>
</protein>
<evidence type="ECO:0000256" key="1">
    <source>
        <dbReference type="ARBA" id="ARBA00025757"/>
    </source>
</evidence>
<organism evidence="4 5">
    <name type="scientific">Biomphalaria glabrata</name>
    <name type="common">Bloodfluke planorb</name>
    <name type="synonym">Freshwater snail</name>
    <dbReference type="NCBI Taxonomy" id="6526"/>
    <lineage>
        <taxon>Eukaryota</taxon>
        <taxon>Metazoa</taxon>
        <taxon>Spiralia</taxon>
        <taxon>Lophotrochozoa</taxon>
        <taxon>Mollusca</taxon>
        <taxon>Gastropoda</taxon>
        <taxon>Heterobranchia</taxon>
        <taxon>Euthyneura</taxon>
        <taxon>Panpulmonata</taxon>
        <taxon>Hygrophila</taxon>
        <taxon>Lymnaeoidea</taxon>
        <taxon>Planorbidae</taxon>
        <taxon>Biomphalaria</taxon>
    </lineage>
</organism>
<evidence type="ECO:0000313" key="4">
    <source>
        <dbReference type="EnsemblMetazoa" id="BGLB018402-PA"/>
    </source>
</evidence>
<sequence length="85" mass="10037">MTTKTPLQLYKYLLRVVKKLPPDAQPYYKHHIKQAFKSHEDETDKERIAMIIERAIEDAAWVLEKISTTSTTPWTLMINHERRAA</sequence>
<evidence type="ECO:0000313" key="5">
    <source>
        <dbReference type="Proteomes" id="UP000076420"/>
    </source>
</evidence>
<dbReference type="PANTHER" id="PTHR47061">
    <property type="entry name" value="LYR MOTIF-CONTAINING PROTEIN 9"/>
    <property type="match status" value="1"/>
</dbReference>
<dbReference type="AlphaFoldDB" id="A0A2C9KEU0"/>
<dbReference type="InterPro" id="IPR052151">
    <property type="entry name" value="Complex_I_LYR"/>
</dbReference>
<evidence type="ECO:0000259" key="3">
    <source>
        <dbReference type="Pfam" id="PF05347"/>
    </source>
</evidence>
<dbReference type="VEuPathDB" id="VectorBase:BGLB018402"/>
<dbReference type="InterPro" id="IPR008011">
    <property type="entry name" value="Complex1_LYR_dom"/>
</dbReference>
<dbReference type="CDD" id="cd20269">
    <property type="entry name" value="Complex1_LYR_LYRM9"/>
    <property type="match status" value="1"/>
</dbReference>
<dbReference type="Proteomes" id="UP000076420">
    <property type="component" value="Unassembled WGS sequence"/>
</dbReference>
<gene>
    <name evidence="4" type="primary">106051528</name>
</gene>
<reference evidence="4" key="1">
    <citation type="submission" date="2020-05" db="UniProtKB">
        <authorList>
            <consortium name="EnsemblMetazoa"/>
        </authorList>
    </citation>
    <scope>IDENTIFICATION</scope>
    <source>
        <strain evidence="4">BB02</strain>
    </source>
</reference>
<dbReference type="PANTHER" id="PTHR47061:SF1">
    <property type="entry name" value="LYR MOTIF-CONTAINING PROTEIN 9"/>
    <property type="match status" value="1"/>
</dbReference>
<evidence type="ECO:0000256" key="2">
    <source>
        <dbReference type="ARBA" id="ARBA00026234"/>
    </source>
</evidence>
<dbReference type="InterPro" id="IPR045291">
    <property type="entry name" value="Complex1_LYR_LYRM9"/>
</dbReference>
<dbReference type="KEGG" id="bgt:106051528"/>
<dbReference type="STRING" id="6526.A0A2C9KEU0"/>
<dbReference type="EnsemblMetazoa" id="BGLB018402-RA">
    <property type="protein sequence ID" value="BGLB018402-PA"/>
    <property type="gene ID" value="BGLB018402"/>
</dbReference>
<name>A0A2C9KEU0_BIOGL</name>
<accession>A0A2C9KEU0</accession>
<comment type="similarity">
    <text evidence="1">Belongs to the complex I LYR family. LYRM9 subfamily.</text>
</comment>
<proteinExistence type="inferred from homology"/>
<dbReference type="Pfam" id="PF05347">
    <property type="entry name" value="Complex1_LYR"/>
    <property type="match status" value="1"/>
</dbReference>
<feature type="domain" description="Complex 1 LYR protein" evidence="3">
    <location>
        <begin position="5"/>
        <end position="59"/>
    </location>
</feature>